<evidence type="ECO:0000256" key="1">
    <source>
        <dbReference type="ARBA" id="ARBA00022723"/>
    </source>
</evidence>
<dbReference type="SMART" id="SM00744">
    <property type="entry name" value="RINGv"/>
    <property type="match status" value="1"/>
</dbReference>
<keyword evidence="2 4" id="KW-0863">Zinc-finger</keyword>
<proteinExistence type="predicted"/>
<dbReference type="OrthoDB" id="8062037at2759"/>
<feature type="domain" description="RING-type" evidence="5">
    <location>
        <begin position="44"/>
        <end position="87"/>
    </location>
</feature>
<evidence type="ECO:0000313" key="7">
    <source>
        <dbReference type="Proteomes" id="UP000320762"/>
    </source>
</evidence>
<protein>
    <recommendedName>
        <fullName evidence="5">RING-type domain-containing protein</fullName>
    </recommendedName>
</protein>
<keyword evidence="3" id="KW-0862">Zinc</keyword>
<evidence type="ECO:0000256" key="2">
    <source>
        <dbReference type="ARBA" id="ARBA00022771"/>
    </source>
</evidence>
<keyword evidence="7" id="KW-1185">Reference proteome</keyword>
<dbReference type="Gene3D" id="3.30.40.10">
    <property type="entry name" value="Zinc/RING finger domain, C3HC4 (zinc finger)"/>
    <property type="match status" value="1"/>
</dbReference>
<sequence length="95" mass="10644">SSEDFLRLPGSLGGVPRGAPPQLVQELESAQYKDWKTQDSDIHCPICLDDVIQPEDPVTKLSGCSHWLHKDCLQQWLRTASTCPVCRQSLKGIER</sequence>
<accession>A0A550C186</accession>
<dbReference type="PANTHER" id="PTHR14155:SF627">
    <property type="entry name" value="OS06G0192800 PROTEIN"/>
    <property type="match status" value="1"/>
</dbReference>
<dbReference type="Pfam" id="PF13639">
    <property type="entry name" value="zf-RING_2"/>
    <property type="match status" value="1"/>
</dbReference>
<evidence type="ECO:0000313" key="6">
    <source>
        <dbReference type="EMBL" id="TRM58565.1"/>
    </source>
</evidence>
<evidence type="ECO:0000256" key="3">
    <source>
        <dbReference type="ARBA" id="ARBA00022833"/>
    </source>
</evidence>
<evidence type="ECO:0000259" key="5">
    <source>
        <dbReference type="PROSITE" id="PS50089"/>
    </source>
</evidence>
<dbReference type="InterPro" id="IPR001841">
    <property type="entry name" value="Znf_RING"/>
</dbReference>
<evidence type="ECO:0000256" key="4">
    <source>
        <dbReference type="PROSITE-ProRule" id="PRU00175"/>
    </source>
</evidence>
<name>A0A550C186_9AGAR</name>
<gene>
    <name evidence="6" type="ORF">BD626DRAFT_360608</name>
</gene>
<dbReference type="PANTHER" id="PTHR14155">
    <property type="entry name" value="RING FINGER DOMAIN-CONTAINING"/>
    <property type="match status" value="1"/>
</dbReference>
<dbReference type="STRING" id="97359.A0A550C186"/>
<reference evidence="6 7" key="1">
    <citation type="journal article" date="2019" name="New Phytol.">
        <title>Comparative genomics reveals unique wood-decay strategies and fruiting body development in the Schizophyllaceae.</title>
        <authorList>
            <person name="Almasi E."/>
            <person name="Sahu N."/>
            <person name="Krizsan K."/>
            <person name="Balint B."/>
            <person name="Kovacs G.M."/>
            <person name="Kiss B."/>
            <person name="Cseklye J."/>
            <person name="Drula E."/>
            <person name="Henrissat B."/>
            <person name="Nagy I."/>
            <person name="Chovatia M."/>
            <person name="Adam C."/>
            <person name="LaButti K."/>
            <person name="Lipzen A."/>
            <person name="Riley R."/>
            <person name="Grigoriev I.V."/>
            <person name="Nagy L.G."/>
        </authorList>
    </citation>
    <scope>NUCLEOTIDE SEQUENCE [LARGE SCALE GENOMIC DNA]</scope>
    <source>
        <strain evidence="6 7">NL-1724</strain>
    </source>
</reference>
<dbReference type="Proteomes" id="UP000320762">
    <property type="component" value="Unassembled WGS sequence"/>
</dbReference>
<dbReference type="AlphaFoldDB" id="A0A550C186"/>
<dbReference type="PROSITE" id="PS50089">
    <property type="entry name" value="ZF_RING_2"/>
    <property type="match status" value="1"/>
</dbReference>
<dbReference type="SMART" id="SM00184">
    <property type="entry name" value="RING"/>
    <property type="match status" value="1"/>
</dbReference>
<organism evidence="6 7">
    <name type="scientific">Schizophyllum amplum</name>
    <dbReference type="NCBI Taxonomy" id="97359"/>
    <lineage>
        <taxon>Eukaryota</taxon>
        <taxon>Fungi</taxon>
        <taxon>Dikarya</taxon>
        <taxon>Basidiomycota</taxon>
        <taxon>Agaricomycotina</taxon>
        <taxon>Agaricomycetes</taxon>
        <taxon>Agaricomycetidae</taxon>
        <taxon>Agaricales</taxon>
        <taxon>Schizophyllaceae</taxon>
        <taxon>Schizophyllum</taxon>
    </lineage>
</organism>
<dbReference type="InterPro" id="IPR053238">
    <property type="entry name" value="RING-H2_zinc_finger"/>
</dbReference>
<dbReference type="GO" id="GO:0008270">
    <property type="term" value="F:zinc ion binding"/>
    <property type="evidence" value="ECO:0007669"/>
    <property type="project" value="UniProtKB-KW"/>
</dbReference>
<dbReference type="SUPFAM" id="SSF57850">
    <property type="entry name" value="RING/U-box"/>
    <property type="match status" value="1"/>
</dbReference>
<keyword evidence="1" id="KW-0479">Metal-binding</keyword>
<dbReference type="InterPro" id="IPR013083">
    <property type="entry name" value="Znf_RING/FYVE/PHD"/>
</dbReference>
<comment type="caution">
    <text evidence="6">The sequence shown here is derived from an EMBL/GenBank/DDBJ whole genome shotgun (WGS) entry which is preliminary data.</text>
</comment>
<dbReference type="InterPro" id="IPR011016">
    <property type="entry name" value="Znf_RING-CH"/>
</dbReference>
<dbReference type="EMBL" id="VDMD01000035">
    <property type="protein sequence ID" value="TRM58565.1"/>
    <property type="molecule type" value="Genomic_DNA"/>
</dbReference>
<feature type="non-terminal residue" evidence="6">
    <location>
        <position position="1"/>
    </location>
</feature>
<feature type="non-terminal residue" evidence="6">
    <location>
        <position position="95"/>
    </location>
</feature>